<dbReference type="EMBL" id="BAABJM010000002">
    <property type="protein sequence ID" value="GAA5051522.1"/>
    <property type="molecule type" value="Genomic_DNA"/>
</dbReference>
<comment type="catalytic activity">
    <reaction evidence="4">
        <text>a 2-deoxystreptamine antibiotic + acetyl-CoA = an N(3)-acetyl-2-deoxystreptamine antibiotic + CoA + H(+)</text>
        <dbReference type="Rhea" id="RHEA:12665"/>
        <dbReference type="ChEBI" id="CHEBI:15378"/>
        <dbReference type="ChEBI" id="CHEBI:57287"/>
        <dbReference type="ChEBI" id="CHEBI:57288"/>
        <dbReference type="ChEBI" id="CHEBI:57921"/>
        <dbReference type="ChEBI" id="CHEBI:77452"/>
        <dbReference type="EC" id="2.3.1.81"/>
    </reaction>
</comment>
<accession>A0ABP9K8C7</accession>
<dbReference type="InterPro" id="IPR028345">
    <property type="entry name" value="Antibiotic_NAT-like"/>
</dbReference>
<reference evidence="6" key="1">
    <citation type="journal article" date="2019" name="Int. J. Syst. Evol. Microbiol.">
        <title>The Global Catalogue of Microorganisms (GCM) 10K type strain sequencing project: providing services to taxonomists for standard genome sequencing and annotation.</title>
        <authorList>
            <consortium name="The Broad Institute Genomics Platform"/>
            <consortium name="The Broad Institute Genome Sequencing Center for Infectious Disease"/>
            <person name="Wu L."/>
            <person name="Ma J."/>
        </authorList>
    </citation>
    <scope>NUCLEOTIDE SEQUENCE [LARGE SCALE GENOMIC DNA]</scope>
    <source>
        <strain evidence="6">JCM 18298</strain>
    </source>
</reference>
<comment type="caution">
    <text evidence="5">The sequence shown here is derived from an EMBL/GenBank/DDBJ whole genome shotgun (WGS) entry which is preliminary data.</text>
</comment>
<organism evidence="5 6">
    <name type="scientific">Nocardia callitridis</name>
    <dbReference type="NCBI Taxonomy" id="648753"/>
    <lineage>
        <taxon>Bacteria</taxon>
        <taxon>Bacillati</taxon>
        <taxon>Actinomycetota</taxon>
        <taxon>Actinomycetes</taxon>
        <taxon>Mycobacteriales</taxon>
        <taxon>Nocardiaceae</taxon>
        <taxon>Nocardia</taxon>
    </lineage>
</organism>
<evidence type="ECO:0000256" key="3">
    <source>
        <dbReference type="ARBA" id="ARBA00023315"/>
    </source>
</evidence>
<protein>
    <recommendedName>
        <fullName evidence="4">Aminoglycoside N(3)-acetyltransferase</fullName>
        <ecNumber evidence="4">2.3.1.-</ecNumber>
    </recommendedName>
</protein>
<dbReference type="Pfam" id="PF02522">
    <property type="entry name" value="Antibiotic_NAT"/>
    <property type="match status" value="1"/>
</dbReference>
<dbReference type="SUPFAM" id="SSF110710">
    <property type="entry name" value="TTHA0583/YokD-like"/>
    <property type="match status" value="1"/>
</dbReference>
<dbReference type="InterPro" id="IPR003679">
    <property type="entry name" value="Amioglycoside_AcTrfase"/>
</dbReference>
<dbReference type="Proteomes" id="UP001500603">
    <property type="component" value="Unassembled WGS sequence"/>
</dbReference>
<comment type="similarity">
    <text evidence="1 4">Belongs to the antibiotic N-acetyltransferase family.</text>
</comment>
<dbReference type="EC" id="2.3.1.-" evidence="4"/>
<evidence type="ECO:0000313" key="6">
    <source>
        <dbReference type="Proteomes" id="UP001500603"/>
    </source>
</evidence>
<evidence type="ECO:0000313" key="5">
    <source>
        <dbReference type="EMBL" id="GAA5051522.1"/>
    </source>
</evidence>
<keyword evidence="4" id="KW-0046">Antibiotic resistance</keyword>
<keyword evidence="3 4" id="KW-0012">Acyltransferase</keyword>
<evidence type="ECO:0000256" key="4">
    <source>
        <dbReference type="RuleBase" id="RU365031"/>
    </source>
</evidence>
<proteinExistence type="inferred from homology"/>
<dbReference type="PANTHER" id="PTHR11104:SF0">
    <property type="entry name" value="SPBETA PROPHAGE-DERIVED AMINOGLYCOSIDE N(3')-ACETYLTRANSFERASE-LIKE PROTEIN YOKD"/>
    <property type="match status" value="1"/>
</dbReference>
<dbReference type="PANTHER" id="PTHR11104">
    <property type="entry name" value="AMINOGLYCOSIDE N3-ACETYLTRANSFERASE"/>
    <property type="match status" value="1"/>
</dbReference>
<sequence length="276" mass="30045">MTGPRTQGLTQPDLVARWHTIGLRAGMSVIVHSSLSRIGRVEGAAATVIASLRTVLGPTGTLVAPTFTWQVTDPAPSRVGIPDVEVMRRRAAVPTYHPDLPSTGMGAVAESLRCLPGSMRSAHPQASVAAIGARAADIVRRQTLGFAVGPTSPFGRLHDLGGHILLLGVGHDRNTFLHYAETLTPNPRLRIRRFPREFDGERVWVETLDVGNDNGRHFPTVGREFEERAGIEEVMIGDAPCRLIPAQPLVDFATRRLTELLHADHSHDSLDKLRRA</sequence>
<name>A0ABP9K8C7_9NOCA</name>
<gene>
    <name evidence="5" type="primary">aacC</name>
    <name evidence="5" type="ORF">GCM10023318_23010</name>
</gene>
<keyword evidence="6" id="KW-1185">Reference proteome</keyword>
<evidence type="ECO:0000256" key="2">
    <source>
        <dbReference type="ARBA" id="ARBA00022679"/>
    </source>
</evidence>
<keyword evidence="2 4" id="KW-0808">Transferase</keyword>
<evidence type="ECO:0000256" key="1">
    <source>
        <dbReference type="ARBA" id="ARBA00006383"/>
    </source>
</evidence>